<accession>F2CYP6</accession>
<dbReference type="EMBL" id="AK356752">
    <property type="protein sequence ID" value="BAJ87967.1"/>
    <property type="molecule type" value="mRNA"/>
</dbReference>
<evidence type="ECO:0000313" key="2">
    <source>
        <dbReference type="EMBL" id="BAJ87967.1"/>
    </source>
</evidence>
<evidence type="ECO:0000256" key="1">
    <source>
        <dbReference type="SAM" id="MobiDB-lite"/>
    </source>
</evidence>
<name>F2CYP6_HORVV</name>
<dbReference type="AlphaFoldDB" id="F2CYP6"/>
<feature type="region of interest" description="Disordered" evidence="1">
    <location>
        <begin position="1"/>
        <end position="26"/>
    </location>
</feature>
<reference evidence="2" key="1">
    <citation type="journal article" date="2011" name="Plant Physiol.">
        <title>Comprehensive sequence analysis of 24,783 barley full-length cDNAs derived from 12 clone libraries.</title>
        <authorList>
            <person name="Matsumoto T."/>
            <person name="Tanaka T."/>
            <person name="Sakai H."/>
            <person name="Amano N."/>
            <person name="Kanamori H."/>
            <person name="Kurita K."/>
            <person name="Kikuta A."/>
            <person name="Kamiya K."/>
            <person name="Yamamoto M."/>
            <person name="Ikawa H."/>
            <person name="Fujii N."/>
            <person name="Hori K."/>
            <person name="Itoh T."/>
            <person name="Sato K."/>
        </authorList>
    </citation>
    <scope>NUCLEOTIDE SEQUENCE</scope>
    <source>
        <tissue evidence="2">Shoot</tissue>
    </source>
</reference>
<organism evidence="2">
    <name type="scientific">Hordeum vulgare subsp. vulgare</name>
    <name type="common">Domesticated barley</name>
    <dbReference type="NCBI Taxonomy" id="112509"/>
    <lineage>
        <taxon>Eukaryota</taxon>
        <taxon>Viridiplantae</taxon>
        <taxon>Streptophyta</taxon>
        <taxon>Embryophyta</taxon>
        <taxon>Tracheophyta</taxon>
        <taxon>Spermatophyta</taxon>
        <taxon>Magnoliopsida</taxon>
        <taxon>Liliopsida</taxon>
        <taxon>Poales</taxon>
        <taxon>Poaceae</taxon>
        <taxon>BOP clade</taxon>
        <taxon>Pooideae</taxon>
        <taxon>Triticodae</taxon>
        <taxon>Triticeae</taxon>
        <taxon>Hordeinae</taxon>
        <taxon>Hordeum</taxon>
    </lineage>
</organism>
<proteinExistence type="evidence at transcript level"/>
<sequence length="26" mass="2986">MTRWVLEELPSSSGKKETFSDEDLSN</sequence>
<protein>
    <submittedName>
        <fullName evidence="2">Predicted protein</fullName>
    </submittedName>
</protein>